<dbReference type="Proteomes" id="UP000179769">
    <property type="component" value="Unassembled WGS sequence"/>
</dbReference>
<reference evidence="2" key="1">
    <citation type="submission" date="2016-07" db="EMBL/GenBank/DDBJ databases">
        <title>Frankia sp. NRRL B-16219 Genome sequencing.</title>
        <authorList>
            <person name="Ghodhbane-Gtari F."/>
            <person name="Swanson E."/>
            <person name="Gueddou A."/>
            <person name="Louati M."/>
            <person name="Nouioui I."/>
            <person name="Hezbri K."/>
            <person name="Abebe-Akele F."/>
            <person name="Simpson S."/>
            <person name="Morris K."/>
            <person name="Thomas K."/>
            <person name="Gtari M."/>
            <person name="Tisa L.S."/>
        </authorList>
    </citation>
    <scope>NUCLEOTIDE SEQUENCE [LARGE SCALE GENOMIC DNA]</scope>
    <source>
        <strain evidence="2">NRRL B-16219</strain>
    </source>
</reference>
<organism evidence="1 2">
    <name type="scientific">Parafrankia soli</name>
    <dbReference type="NCBI Taxonomy" id="2599596"/>
    <lineage>
        <taxon>Bacteria</taxon>
        <taxon>Bacillati</taxon>
        <taxon>Actinomycetota</taxon>
        <taxon>Actinomycetes</taxon>
        <taxon>Frankiales</taxon>
        <taxon>Frankiaceae</taxon>
        <taxon>Parafrankia</taxon>
    </lineage>
</organism>
<comment type="caution">
    <text evidence="1">The sequence shown here is derived from an EMBL/GenBank/DDBJ whole genome shotgun (WGS) entry which is preliminary data.</text>
</comment>
<dbReference type="AlphaFoldDB" id="A0A1S1QLE0"/>
<name>A0A1S1QLE0_9ACTN</name>
<evidence type="ECO:0000313" key="2">
    <source>
        <dbReference type="Proteomes" id="UP000179769"/>
    </source>
</evidence>
<keyword evidence="2" id="KW-1185">Reference proteome</keyword>
<accession>A0A1S1QLE0</accession>
<proteinExistence type="predicted"/>
<gene>
    <name evidence="1" type="ORF">BBK14_15175</name>
</gene>
<protein>
    <submittedName>
        <fullName evidence="1">Uncharacterized protein</fullName>
    </submittedName>
</protein>
<sequence>MVTAGSRLQDIWRHAVIQLLDDYTSVLRHQGLEAAQAMWADRPRQSGDRRVDAAFAALGEYLARRDGWHASPWVRDPALEAVPWWFVTAFRGLHPQALIESPLSFRKRGVFITNGALQRA</sequence>
<evidence type="ECO:0000313" key="1">
    <source>
        <dbReference type="EMBL" id="OHV35573.1"/>
    </source>
</evidence>
<dbReference type="EMBL" id="MAXA01000125">
    <property type="protein sequence ID" value="OHV35573.1"/>
    <property type="molecule type" value="Genomic_DNA"/>
</dbReference>
<dbReference type="OrthoDB" id="3260622at2"/>